<dbReference type="Gene3D" id="1.20.5.170">
    <property type="match status" value="1"/>
</dbReference>
<protein>
    <recommendedName>
        <fullName evidence="4">BZIP domain-containing protein</fullName>
    </recommendedName>
</protein>
<evidence type="ECO:0000256" key="1">
    <source>
        <dbReference type="ARBA" id="ARBA00004123"/>
    </source>
</evidence>
<dbReference type="PROSITE" id="PS00036">
    <property type="entry name" value="BZIP_BASIC"/>
    <property type="match status" value="1"/>
</dbReference>
<organism evidence="5 6">
    <name type="scientific">Cladophialophora chaetospira</name>
    <dbReference type="NCBI Taxonomy" id="386627"/>
    <lineage>
        <taxon>Eukaryota</taxon>
        <taxon>Fungi</taxon>
        <taxon>Dikarya</taxon>
        <taxon>Ascomycota</taxon>
        <taxon>Pezizomycotina</taxon>
        <taxon>Eurotiomycetes</taxon>
        <taxon>Chaetothyriomycetidae</taxon>
        <taxon>Chaetothyriales</taxon>
        <taxon>Herpotrichiellaceae</taxon>
        <taxon>Cladophialophora</taxon>
    </lineage>
</organism>
<dbReference type="GO" id="GO:0001228">
    <property type="term" value="F:DNA-binding transcription activator activity, RNA polymerase II-specific"/>
    <property type="evidence" value="ECO:0007669"/>
    <property type="project" value="TreeGrafter"/>
</dbReference>
<evidence type="ECO:0000313" key="5">
    <source>
        <dbReference type="EMBL" id="KAJ9606700.1"/>
    </source>
</evidence>
<dbReference type="AlphaFoldDB" id="A0AA39CFY7"/>
<dbReference type="InterPro" id="IPR046347">
    <property type="entry name" value="bZIP_sf"/>
</dbReference>
<keyword evidence="2" id="KW-0539">Nucleus</keyword>
<proteinExistence type="predicted"/>
<gene>
    <name evidence="5" type="ORF">H2200_008708</name>
</gene>
<feature type="region of interest" description="Disordered" evidence="3">
    <location>
        <begin position="205"/>
        <end position="226"/>
    </location>
</feature>
<feature type="region of interest" description="Disordered" evidence="3">
    <location>
        <begin position="49"/>
        <end position="74"/>
    </location>
</feature>
<dbReference type="InterPro" id="IPR004827">
    <property type="entry name" value="bZIP"/>
</dbReference>
<dbReference type="PANTHER" id="PTHR40621">
    <property type="entry name" value="TRANSCRIPTION FACTOR KAPC-RELATED"/>
    <property type="match status" value="1"/>
</dbReference>
<comment type="caution">
    <text evidence="5">The sequence shown here is derived from an EMBL/GenBank/DDBJ whole genome shotgun (WGS) entry which is preliminary data.</text>
</comment>
<dbReference type="InterPro" id="IPR050936">
    <property type="entry name" value="AP-1-like"/>
</dbReference>
<feature type="compositionally biased region" description="Basic residues" evidence="3">
    <location>
        <begin position="106"/>
        <end position="121"/>
    </location>
</feature>
<dbReference type="GO" id="GO:0000976">
    <property type="term" value="F:transcription cis-regulatory region binding"/>
    <property type="evidence" value="ECO:0007669"/>
    <property type="project" value="InterPro"/>
</dbReference>
<evidence type="ECO:0000256" key="3">
    <source>
        <dbReference type="SAM" id="MobiDB-lite"/>
    </source>
</evidence>
<evidence type="ECO:0000256" key="2">
    <source>
        <dbReference type="ARBA" id="ARBA00023242"/>
    </source>
</evidence>
<accession>A0AA39CFY7</accession>
<sequence>MAHNLDYFDLQLLDSWITGHDLYPSPNLLSLMKHMSTWHQLQDQSQLTYGPLPMLPGQNSRKLSEDIMSSPSSSDSLESYMWSIESPPPISLRPTSSAPSKETERRLRRQQQNRRAQRAYRTRRETHVNDLRSQALEWQKKHENLSIVVVKKNEEITRLRDRIKALEIELQPPGESTLAYSSSSTETFKLNPFCGLLESLEGYSGFTQRGKASPGGKGCMQQSDDE</sequence>
<dbReference type="PROSITE" id="PS50217">
    <property type="entry name" value="BZIP"/>
    <property type="match status" value="1"/>
</dbReference>
<dbReference type="PANTHER" id="PTHR40621:SF6">
    <property type="entry name" value="AP-1-LIKE TRANSCRIPTION FACTOR YAP1-RELATED"/>
    <property type="match status" value="1"/>
</dbReference>
<evidence type="ECO:0000259" key="4">
    <source>
        <dbReference type="PROSITE" id="PS50217"/>
    </source>
</evidence>
<dbReference type="Proteomes" id="UP001172673">
    <property type="component" value="Unassembled WGS sequence"/>
</dbReference>
<dbReference type="GO" id="GO:0090575">
    <property type="term" value="C:RNA polymerase II transcription regulator complex"/>
    <property type="evidence" value="ECO:0007669"/>
    <property type="project" value="TreeGrafter"/>
</dbReference>
<feature type="region of interest" description="Disordered" evidence="3">
    <location>
        <begin position="86"/>
        <end position="126"/>
    </location>
</feature>
<evidence type="ECO:0000313" key="6">
    <source>
        <dbReference type="Proteomes" id="UP001172673"/>
    </source>
</evidence>
<reference evidence="5" key="1">
    <citation type="submission" date="2022-10" db="EMBL/GenBank/DDBJ databases">
        <title>Culturing micro-colonial fungi from biological soil crusts in the Mojave desert and describing Neophaeococcomyces mojavensis, and introducing the new genera and species Taxawa tesnikishii.</title>
        <authorList>
            <person name="Kurbessoian T."/>
            <person name="Stajich J.E."/>
        </authorList>
    </citation>
    <scope>NUCLEOTIDE SEQUENCE</scope>
    <source>
        <strain evidence="5">TK_41</strain>
    </source>
</reference>
<dbReference type="EMBL" id="JAPDRK010000013">
    <property type="protein sequence ID" value="KAJ9606700.1"/>
    <property type="molecule type" value="Genomic_DNA"/>
</dbReference>
<name>A0AA39CFY7_9EURO</name>
<comment type="subcellular location">
    <subcellularLocation>
        <location evidence="1">Nucleus</location>
    </subcellularLocation>
</comment>
<feature type="domain" description="BZIP" evidence="4">
    <location>
        <begin position="103"/>
        <end position="166"/>
    </location>
</feature>
<keyword evidence="6" id="KW-1185">Reference proteome</keyword>
<dbReference type="SUPFAM" id="SSF57959">
    <property type="entry name" value="Leucine zipper domain"/>
    <property type="match status" value="1"/>
</dbReference>